<evidence type="ECO:0000313" key="3">
    <source>
        <dbReference type="Proteomes" id="UP000535182"/>
    </source>
</evidence>
<keyword evidence="1" id="KW-0812">Transmembrane</keyword>
<dbReference type="AlphaFoldDB" id="A0A9X0QAT9"/>
<accession>A0A9X0QAT9</accession>
<comment type="caution">
    <text evidence="2">The sequence shown here is derived from an EMBL/GenBank/DDBJ whole genome shotgun (WGS) entry which is preliminary data.</text>
</comment>
<keyword evidence="1" id="KW-0472">Membrane</keyword>
<feature type="transmembrane region" description="Helical" evidence="1">
    <location>
        <begin position="63"/>
        <end position="83"/>
    </location>
</feature>
<evidence type="ECO:0000313" key="2">
    <source>
        <dbReference type="EMBL" id="MBB5326883.1"/>
    </source>
</evidence>
<protein>
    <recommendedName>
        <fullName evidence="4">O-antigen ligase family protein</fullName>
    </recommendedName>
</protein>
<feature type="transmembrane region" description="Helical" evidence="1">
    <location>
        <begin position="234"/>
        <end position="253"/>
    </location>
</feature>
<organism evidence="2 3">
    <name type="scientific">Tunturiibacter gelidiferens</name>
    <dbReference type="NCBI Taxonomy" id="3069689"/>
    <lineage>
        <taxon>Bacteria</taxon>
        <taxon>Pseudomonadati</taxon>
        <taxon>Acidobacteriota</taxon>
        <taxon>Terriglobia</taxon>
        <taxon>Terriglobales</taxon>
        <taxon>Acidobacteriaceae</taxon>
        <taxon>Tunturiibacter</taxon>
    </lineage>
</organism>
<dbReference type="RefSeq" id="WP_183973121.1">
    <property type="nucleotide sequence ID" value="NZ_JACHEB010000001.1"/>
</dbReference>
<keyword evidence="3" id="KW-1185">Reference proteome</keyword>
<dbReference type="Proteomes" id="UP000535182">
    <property type="component" value="Unassembled WGS sequence"/>
</dbReference>
<evidence type="ECO:0000256" key="1">
    <source>
        <dbReference type="SAM" id="Phobius"/>
    </source>
</evidence>
<feature type="transmembrane region" description="Helical" evidence="1">
    <location>
        <begin position="314"/>
        <end position="338"/>
    </location>
</feature>
<evidence type="ECO:0008006" key="4">
    <source>
        <dbReference type="Google" id="ProtNLM"/>
    </source>
</evidence>
<feature type="transmembrane region" description="Helical" evidence="1">
    <location>
        <begin position="345"/>
        <end position="365"/>
    </location>
</feature>
<feature type="transmembrane region" description="Helical" evidence="1">
    <location>
        <begin position="95"/>
        <end position="113"/>
    </location>
</feature>
<name>A0A9X0QAT9_9BACT</name>
<reference evidence="2 3" key="1">
    <citation type="submission" date="2020-08" db="EMBL/GenBank/DDBJ databases">
        <title>Genomic Encyclopedia of Type Strains, Phase IV (KMG-V): Genome sequencing to study the core and pangenomes of soil and plant-associated prokaryotes.</title>
        <authorList>
            <person name="Whitman W."/>
        </authorList>
    </citation>
    <scope>NUCLEOTIDE SEQUENCE [LARGE SCALE GENOMIC DNA]</scope>
    <source>
        <strain evidence="2 3">X5P2</strain>
    </source>
</reference>
<keyword evidence="1" id="KW-1133">Transmembrane helix</keyword>
<gene>
    <name evidence="2" type="ORF">HDF14_000477</name>
</gene>
<feature type="transmembrane region" description="Helical" evidence="1">
    <location>
        <begin position="199"/>
        <end position="222"/>
    </location>
</feature>
<feature type="transmembrane region" description="Helical" evidence="1">
    <location>
        <begin position="23"/>
        <end position="51"/>
    </location>
</feature>
<dbReference type="EMBL" id="JACHEB010000001">
    <property type="protein sequence ID" value="MBB5326883.1"/>
    <property type="molecule type" value="Genomic_DNA"/>
</dbReference>
<feature type="transmembrane region" description="Helical" evidence="1">
    <location>
        <begin position="125"/>
        <end position="148"/>
    </location>
</feature>
<sequence>MATIAGTFSRPGRNDFLRRYEKFFFLTTVLSSALPGFAPLKLVVIVALWCYLMVGDSFTIAAALWFVSVSLNLLLGAQVGAVFQGVPLKYVFDHFLRLIVFFIALGIGSYTASRCSISQKRLDQLIFVIAIGLMVFKLLIAGAVLAGIPQSRVQGIFGFDTPTEGIGFGLQRLQFPSDIIAPFLIACYVGGKKKIKDGILLFCIATVVFLSFSRFLIVFYLLCTLLRALWIKKADFITVLNVVVSVAFVIVFFESILSRFASVDTEISDRTRVDQIHYLKIGIKTFPLLGTGIGSEAHDYLRNDKTPYLYEAQWYATTMQMGFIGVFWYVLNLLLAVYVPLRKNYVAFTVVFLVWFFSGFTNPYLTGLGSAFGLTILLLRCNGARLQSGRAATIA</sequence>
<proteinExistence type="predicted"/>